<feature type="binding site" evidence="7">
    <location>
        <position position="90"/>
    </location>
    <ligand>
        <name>Zn(2+)</name>
        <dbReference type="ChEBI" id="CHEBI:29105"/>
    </ligand>
</feature>
<dbReference type="PANTHER" id="PTHR33202">
    <property type="entry name" value="ZINC UPTAKE REGULATION PROTEIN"/>
    <property type="match status" value="1"/>
</dbReference>
<organism evidence="9 10">
    <name type="scientific">Turneriella parva (strain ATCC BAA-1111 / DSM 21527 / NCTC 11395 / H)</name>
    <name type="common">Leptospira parva</name>
    <dbReference type="NCBI Taxonomy" id="869212"/>
    <lineage>
        <taxon>Bacteria</taxon>
        <taxon>Pseudomonadati</taxon>
        <taxon>Spirochaetota</taxon>
        <taxon>Spirochaetia</taxon>
        <taxon>Leptospirales</taxon>
        <taxon>Leptospiraceae</taxon>
        <taxon>Turneriella</taxon>
    </lineage>
</organism>
<keyword evidence="7" id="KW-0479">Metal-binding</keyword>
<dbReference type="EMBL" id="CP002959">
    <property type="protein sequence ID" value="AFM13543.1"/>
    <property type="molecule type" value="Genomic_DNA"/>
</dbReference>
<name>I4B8D6_TURPD</name>
<evidence type="ECO:0000256" key="6">
    <source>
        <dbReference type="ARBA" id="ARBA00023163"/>
    </source>
</evidence>
<keyword evidence="8" id="KW-0408">Iron</keyword>
<gene>
    <name evidence="9" type="ordered locus">Turpa_2904</name>
</gene>
<dbReference type="AlphaFoldDB" id="I4B8D6"/>
<dbReference type="InterPro" id="IPR036388">
    <property type="entry name" value="WH-like_DNA-bd_sf"/>
</dbReference>
<evidence type="ECO:0000256" key="7">
    <source>
        <dbReference type="PIRSR" id="PIRSR602481-1"/>
    </source>
</evidence>
<dbReference type="PANTHER" id="PTHR33202:SF22">
    <property type="entry name" value="HYDROGEN PEROXIDE SENSITIVE REPRESSOR"/>
    <property type="match status" value="1"/>
</dbReference>
<dbReference type="Pfam" id="PF01475">
    <property type="entry name" value="FUR"/>
    <property type="match status" value="1"/>
</dbReference>
<reference evidence="9 10" key="1">
    <citation type="submission" date="2012-06" db="EMBL/GenBank/DDBJ databases">
        <title>The complete chromosome of genome of Turneriella parva DSM 21527.</title>
        <authorList>
            <consortium name="US DOE Joint Genome Institute (JGI-PGF)"/>
            <person name="Lucas S."/>
            <person name="Han J."/>
            <person name="Lapidus A."/>
            <person name="Bruce D."/>
            <person name="Goodwin L."/>
            <person name="Pitluck S."/>
            <person name="Peters L."/>
            <person name="Kyrpides N."/>
            <person name="Mavromatis K."/>
            <person name="Ivanova N."/>
            <person name="Mikhailova N."/>
            <person name="Chertkov O."/>
            <person name="Detter J.C."/>
            <person name="Tapia R."/>
            <person name="Han C."/>
            <person name="Land M."/>
            <person name="Hauser L."/>
            <person name="Markowitz V."/>
            <person name="Cheng J.-F."/>
            <person name="Hugenholtz P."/>
            <person name="Woyke T."/>
            <person name="Wu D."/>
            <person name="Gronow S."/>
            <person name="Wellnitz S."/>
            <person name="Brambilla E."/>
            <person name="Klenk H.-P."/>
            <person name="Eisen J.A."/>
        </authorList>
    </citation>
    <scope>NUCLEOTIDE SEQUENCE [LARGE SCALE GENOMIC DNA]</scope>
    <source>
        <strain evidence="10">ATCC BAA-1111 / DSM 21527 / NCTC 11395 / H</strain>
    </source>
</reference>
<comment type="similarity">
    <text evidence="1">Belongs to the Fur family.</text>
</comment>
<proteinExistence type="inferred from homology"/>
<comment type="cofactor">
    <cofactor evidence="8">
        <name>Mn(2+)</name>
        <dbReference type="ChEBI" id="CHEBI:29035"/>
    </cofactor>
    <cofactor evidence="8">
        <name>Fe(2+)</name>
        <dbReference type="ChEBI" id="CHEBI:29033"/>
    </cofactor>
    <text evidence="8">Binds 1 Mn(2+) or Fe(2+) ion per subunit.</text>
</comment>
<evidence type="ECO:0000313" key="10">
    <source>
        <dbReference type="Proteomes" id="UP000006048"/>
    </source>
</evidence>
<dbReference type="RefSeq" id="WP_014804045.1">
    <property type="nucleotide sequence ID" value="NC_018020.1"/>
</dbReference>
<dbReference type="InterPro" id="IPR043135">
    <property type="entry name" value="Fur_C"/>
</dbReference>
<feature type="binding site" evidence="7">
    <location>
        <position position="128"/>
    </location>
    <ligand>
        <name>Zn(2+)</name>
        <dbReference type="ChEBI" id="CHEBI:29105"/>
    </ligand>
</feature>
<dbReference type="CDD" id="cd07153">
    <property type="entry name" value="Fur_like"/>
    <property type="match status" value="1"/>
</dbReference>
<evidence type="ECO:0000256" key="2">
    <source>
        <dbReference type="ARBA" id="ARBA00022491"/>
    </source>
</evidence>
<dbReference type="GO" id="GO:1900376">
    <property type="term" value="P:regulation of secondary metabolite biosynthetic process"/>
    <property type="evidence" value="ECO:0007669"/>
    <property type="project" value="TreeGrafter"/>
</dbReference>
<keyword evidence="4" id="KW-0805">Transcription regulation</keyword>
<feature type="binding site" evidence="7">
    <location>
        <position position="87"/>
    </location>
    <ligand>
        <name>Zn(2+)</name>
        <dbReference type="ChEBI" id="CHEBI:29105"/>
    </ligand>
</feature>
<dbReference type="GO" id="GO:0045892">
    <property type="term" value="P:negative regulation of DNA-templated transcription"/>
    <property type="evidence" value="ECO:0007669"/>
    <property type="project" value="TreeGrafter"/>
</dbReference>
<dbReference type="InterPro" id="IPR036390">
    <property type="entry name" value="WH_DNA-bd_sf"/>
</dbReference>
<keyword evidence="5" id="KW-0238">DNA-binding</keyword>
<dbReference type="KEGG" id="tpx:Turpa_2904"/>
<dbReference type="InterPro" id="IPR002481">
    <property type="entry name" value="FUR"/>
</dbReference>
<dbReference type="HOGENOM" id="CLU_096072_5_1_12"/>
<protein>
    <submittedName>
        <fullName evidence="9">Ferric uptake regulator, Fur family</fullName>
    </submittedName>
</protein>
<evidence type="ECO:0000256" key="5">
    <source>
        <dbReference type="ARBA" id="ARBA00023125"/>
    </source>
</evidence>
<evidence type="ECO:0000313" key="9">
    <source>
        <dbReference type="EMBL" id="AFM13543.1"/>
    </source>
</evidence>
<dbReference type="STRING" id="869212.Turpa_2904"/>
<evidence type="ECO:0000256" key="3">
    <source>
        <dbReference type="ARBA" id="ARBA00022833"/>
    </source>
</evidence>
<feature type="binding site" evidence="7">
    <location>
        <position position="125"/>
    </location>
    <ligand>
        <name>Zn(2+)</name>
        <dbReference type="ChEBI" id="CHEBI:29105"/>
    </ligand>
</feature>
<dbReference type="GO" id="GO:0003700">
    <property type="term" value="F:DNA-binding transcription factor activity"/>
    <property type="evidence" value="ECO:0007669"/>
    <property type="project" value="InterPro"/>
</dbReference>
<accession>I4B8D6</accession>
<dbReference type="Gene3D" id="3.30.1490.190">
    <property type="match status" value="1"/>
</dbReference>
<keyword evidence="6" id="KW-0804">Transcription</keyword>
<dbReference type="SUPFAM" id="SSF46785">
    <property type="entry name" value="Winged helix' DNA-binding domain"/>
    <property type="match status" value="1"/>
</dbReference>
<evidence type="ECO:0000256" key="8">
    <source>
        <dbReference type="PIRSR" id="PIRSR602481-2"/>
    </source>
</evidence>
<dbReference type="Gene3D" id="1.10.10.10">
    <property type="entry name" value="Winged helix-like DNA-binding domain superfamily/Winged helix DNA-binding domain"/>
    <property type="match status" value="1"/>
</dbReference>
<dbReference type="OrthoDB" id="8659436at2"/>
<dbReference type="GO" id="GO:0008270">
    <property type="term" value="F:zinc ion binding"/>
    <property type="evidence" value="ECO:0007669"/>
    <property type="project" value="TreeGrafter"/>
</dbReference>
<sequence>MSKLKIGQRQTKQRSIIHEIIMQSDRPLTIANLVTLAQEQQPKIGQATIYRTVNALLEANEIQAVQMPGGEALYEKAHLHHHHHFKCNTCGKVYDLPGCPGIELQKFLPPGFRLSAHEFTFYGACAQCS</sequence>
<evidence type="ECO:0000256" key="4">
    <source>
        <dbReference type="ARBA" id="ARBA00023015"/>
    </source>
</evidence>
<dbReference type="GO" id="GO:0000976">
    <property type="term" value="F:transcription cis-regulatory region binding"/>
    <property type="evidence" value="ECO:0007669"/>
    <property type="project" value="TreeGrafter"/>
</dbReference>
<keyword evidence="2" id="KW-0678">Repressor</keyword>
<dbReference type="Proteomes" id="UP000006048">
    <property type="component" value="Chromosome"/>
</dbReference>
<comment type="cofactor">
    <cofactor evidence="7">
        <name>Zn(2+)</name>
        <dbReference type="ChEBI" id="CHEBI:29105"/>
    </cofactor>
    <text evidence="7">Binds 1 zinc ion per subunit.</text>
</comment>
<feature type="binding site" evidence="8">
    <location>
        <position position="117"/>
    </location>
    <ligand>
        <name>Fe cation</name>
        <dbReference type="ChEBI" id="CHEBI:24875"/>
    </ligand>
</feature>
<evidence type="ECO:0000256" key="1">
    <source>
        <dbReference type="ARBA" id="ARBA00007957"/>
    </source>
</evidence>
<feature type="binding site" evidence="8">
    <location>
        <position position="81"/>
    </location>
    <ligand>
        <name>Fe cation</name>
        <dbReference type="ChEBI" id="CHEBI:24875"/>
    </ligand>
</feature>
<keyword evidence="10" id="KW-1185">Reference proteome</keyword>
<keyword evidence="3 7" id="KW-0862">Zinc</keyword>